<accession>A0A4Y2IRU3</accession>
<protein>
    <submittedName>
        <fullName evidence="1">Uncharacterized protein</fullName>
    </submittedName>
</protein>
<gene>
    <name evidence="1" type="ORF">AVEN_236359_1</name>
</gene>
<dbReference type="EMBL" id="BGPR01002830">
    <property type="protein sequence ID" value="GBM79612.1"/>
    <property type="molecule type" value="Genomic_DNA"/>
</dbReference>
<dbReference type="AlphaFoldDB" id="A0A4Y2IRU3"/>
<dbReference type="Proteomes" id="UP000499080">
    <property type="component" value="Unassembled WGS sequence"/>
</dbReference>
<keyword evidence="2" id="KW-1185">Reference proteome</keyword>
<comment type="caution">
    <text evidence="1">The sequence shown here is derived from an EMBL/GenBank/DDBJ whole genome shotgun (WGS) entry which is preliminary data.</text>
</comment>
<organism evidence="1 2">
    <name type="scientific">Araneus ventricosus</name>
    <name type="common">Orbweaver spider</name>
    <name type="synonym">Epeira ventricosa</name>
    <dbReference type="NCBI Taxonomy" id="182803"/>
    <lineage>
        <taxon>Eukaryota</taxon>
        <taxon>Metazoa</taxon>
        <taxon>Ecdysozoa</taxon>
        <taxon>Arthropoda</taxon>
        <taxon>Chelicerata</taxon>
        <taxon>Arachnida</taxon>
        <taxon>Araneae</taxon>
        <taxon>Araneomorphae</taxon>
        <taxon>Entelegynae</taxon>
        <taxon>Araneoidea</taxon>
        <taxon>Araneidae</taxon>
        <taxon>Araneus</taxon>
    </lineage>
</organism>
<reference evidence="1 2" key="1">
    <citation type="journal article" date="2019" name="Sci. Rep.">
        <title>Orb-weaving spider Araneus ventricosus genome elucidates the spidroin gene catalogue.</title>
        <authorList>
            <person name="Kono N."/>
            <person name="Nakamura H."/>
            <person name="Ohtoshi R."/>
            <person name="Moran D.A.P."/>
            <person name="Shinohara A."/>
            <person name="Yoshida Y."/>
            <person name="Fujiwara M."/>
            <person name="Mori M."/>
            <person name="Tomita M."/>
            <person name="Arakawa K."/>
        </authorList>
    </citation>
    <scope>NUCLEOTIDE SEQUENCE [LARGE SCALE GENOMIC DNA]</scope>
</reference>
<dbReference type="OrthoDB" id="6437100at2759"/>
<evidence type="ECO:0000313" key="2">
    <source>
        <dbReference type="Proteomes" id="UP000499080"/>
    </source>
</evidence>
<evidence type="ECO:0000313" key="1">
    <source>
        <dbReference type="EMBL" id="GBM79612.1"/>
    </source>
</evidence>
<name>A0A4Y2IRU3_ARAVE</name>
<sequence length="168" mass="19230">MGIRLVQHLPKGDYITGVHRVSNSWFELSFCFPRSRKGEVRGGDAQNLKQHSSPSQVVAFFGELIYKRRQNKSFGRYRLRKFTRTICKMKTLLCAILLLSILLLVSGQEDANQGGVMRRPPAINRCCLYGWVDCCGYLFGYRYGMLPVQYPSYPPMPVVNPLINNYIA</sequence>
<proteinExistence type="predicted"/>